<feature type="transmembrane region" description="Helical" evidence="6">
    <location>
        <begin position="169"/>
        <end position="185"/>
    </location>
</feature>
<evidence type="ECO:0000256" key="1">
    <source>
        <dbReference type="ARBA" id="ARBA00004651"/>
    </source>
</evidence>
<feature type="transmembrane region" description="Helical" evidence="6">
    <location>
        <begin position="390"/>
        <end position="407"/>
    </location>
</feature>
<evidence type="ECO:0000256" key="4">
    <source>
        <dbReference type="ARBA" id="ARBA00022989"/>
    </source>
</evidence>
<dbReference type="RefSeq" id="WP_034197770.1">
    <property type="nucleotide sequence ID" value="NZ_CABVQD010000002.1"/>
</dbReference>
<evidence type="ECO:0000313" key="8">
    <source>
        <dbReference type="Proteomes" id="UP000494330"/>
    </source>
</evidence>
<keyword evidence="4 6" id="KW-1133">Transmembrane helix</keyword>
<keyword evidence="5 6" id="KW-0472">Membrane</keyword>
<feature type="transmembrane region" description="Helical" evidence="6">
    <location>
        <begin position="21"/>
        <end position="44"/>
    </location>
</feature>
<feature type="transmembrane region" description="Helical" evidence="6">
    <location>
        <begin position="50"/>
        <end position="77"/>
    </location>
</feature>
<feature type="transmembrane region" description="Helical" evidence="6">
    <location>
        <begin position="321"/>
        <end position="343"/>
    </location>
</feature>
<dbReference type="InterPro" id="IPR002797">
    <property type="entry name" value="Polysacc_synth"/>
</dbReference>
<protein>
    <recommendedName>
        <fullName evidence="9">Polysaccharide biosynthesis protein</fullName>
    </recommendedName>
</protein>
<evidence type="ECO:0008006" key="9">
    <source>
        <dbReference type="Google" id="ProtNLM"/>
    </source>
</evidence>
<keyword evidence="2" id="KW-1003">Cell membrane</keyword>
<sequence>MSASHSSPADARDPALTHDMLFVVFGKLLYLAVRLAIPPLVLAHVGLAEYGLWTTCFILVSYIGMSASGFAVVYVRFVAQYHAQGDVPAISRLLSTGILTMGAAAAVLLGALWLGMPHLLALFKVAPDARPTAAWLWLGACAVFLLDASVGAFSYVLHGLQRIRREQQIWIAAYVLETVCIALFLRAGMGVYGLLAAFGVRYVFSIAAAAIVVRIELPGLRIGPRAFDRRCLRIFFGFGTGVQIGGLISTFLQSADRVIAGLAMGPAAAAIMDLAGKLPATGASLASSVSMVALPAAARQGALGADRSLLGVYERSVRMTAWLSALVLPPLACLSPLVVAAWLGPRADAPALAAILTCVALYTHLHVLTGPASSVYRGLGKLSNEYVYHALRLTGLALGPVALALTVPVSPVLLARALAVSGMSAAAIYLFVSHRRLTGEVRGMIRLYALPYALPYVAAGGIAALARLWPLAAQPGRFAALAHLVPAGLLYLPAACAIAWRWILCPAQRAACTARLRPLLARMGGRWRPTRPLSETAHD</sequence>
<feature type="transmembrane region" description="Helical" evidence="6">
    <location>
        <begin position="478"/>
        <end position="500"/>
    </location>
</feature>
<dbReference type="GO" id="GO:0005886">
    <property type="term" value="C:plasma membrane"/>
    <property type="evidence" value="ECO:0007669"/>
    <property type="project" value="UniProtKB-SubCell"/>
</dbReference>
<name>A0A6P2I5K0_9BURK</name>
<proteinExistence type="predicted"/>
<evidence type="ECO:0000256" key="2">
    <source>
        <dbReference type="ARBA" id="ARBA00022475"/>
    </source>
</evidence>
<reference evidence="7 8" key="1">
    <citation type="submission" date="2019-09" db="EMBL/GenBank/DDBJ databases">
        <authorList>
            <person name="Depoorter E."/>
        </authorList>
    </citation>
    <scope>NUCLEOTIDE SEQUENCE [LARGE SCALE GENOMIC DNA]</scope>
    <source>
        <strain evidence="7">LMG 30113</strain>
    </source>
</reference>
<evidence type="ECO:0000256" key="3">
    <source>
        <dbReference type="ARBA" id="ARBA00022692"/>
    </source>
</evidence>
<accession>A0A6P2I5K0</accession>
<feature type="transmembrane region" description="Helical" evidence="6">
    <location>
        <begin position="349"/>
        <end position="369"/>
    </location>
</feature>
<comment type="subcellular location">
    <subcellularLocation>
        <location evidence="1">Cell membrane</location>
        <topology evidence="1">Multi-pass membrane protein</topology>
    </subcellularLocation>
</comment>
<gene>
    <name evidence="7" type="ORF">BPA30113_00830</name>
</gene>
<keyword evidence="3 6" id="KW-0812">Transmembrane</keyword>
<dbReference type="AlphaFoldDB" id="A0A6P2I5K0"/>
<dbReference type="EMBL" id="CABVQD010000002">
    <property type="protein sequence ID" value="VWB23897.1"/>
    <property type="molecule type" value="Genomic_DNA"/>
</dbReference>
<dbReference type="PANTHER" id="PTHR30250">
    <property type="entry name" value="PST FAMILY PREDICTED COLANIC ACID TRANSPORTER"/>
    <property type="match status" value="1"/>
</dbReference>
<dbReference type="InterPro" id="IPR050833">
    <property type="entry name" value="Poly_Biosynth_Transport"/>
</dbReference>
<dbReference type="PANTHER" id="PTHR30250:SF26">
    <property type="entry name" value="PSMA PROTEIN"/>
    <property type="match status" value="1"/>
</dbReference>
<evidence type="ECO:0000256" key="5">
    <source>
        <dbReference type="ARBA" id="ARBA00023136"/>
    </source>
</evidence>
<feature type="transmembrane region" description="Helical" evidence="6">
    <location>
        <begin position="413"/>
        <end position="432"/>
    </location>
</feature>
<feature type="transmembrane region" description="Helical" evidence="6">
    <location>
        <begin position="89"/>
        <end position="114"/>
    </location>
</feature>
<feature type="transmembrane region" description="Helical" evidence="6">
    <location>
        <begin position="134"/>
        <end position="157"/>
    </location>
</feature>
<organism evidence="7 8">
    <name type="scientific">Burkholderia paludis</name>
    <dbReference type="NCBI Taxonomy" id="1506587"/>
    <lineage>
        <taxon>Bacteria</taxon>
        <taxon>Pseudomonadati</taxon>
        <taxon>Pseudomonadota</taxon>
        <taxon>Betaproteobacteria</taxon>
        <taxon>Burkholderiales</taxon>
        <taxon>Burkholderiaceae</taxon>
        <taxon>Burkholderia</taxon>
        <taxon>Burkholderia cepacia complex</taxon>
    </lineage>
</organism>
<evidence type="ECO:0000313" key="7">
    <source>
        <dbReference type="EMBL" id="VWB23897.1"/>
    </source>
</evidence>
<dbReference type="Pfam" id="PF01943">
    <property type="entry name" value="Polysacc_synt"/>
    <property type="match status" value="1"/>
</dbReference>
<feature type="transmembrane region" description="Helical" evidence="6">
    <location>
        <begin position="234"/>
        <end position="252"/>
    </location>
</feature>
<feature type="transmembrane region" description="Helical" evidence="6">
    <location>
        <begin position="191"/>
        <end position="213"/>
    </location>
</feature>
<keyword evidence="8" id="KW-1185">Reference proteome</keyword>
<feature type="transmembrane region" description="Helical" evidence="6">
    <location>
        <begin position="453"/>
        <end position="472"/>
    </location>
</feature>
<evidence type="ECO:0000256" key="6">
    <source>
        <dbReference type="SAM" id="Phobius"/>
    </source>
</evidence>
<dbReference type="Proteomes" id="UP000494330">
    <property type="component" value="Unassembled WGS sequence"/>
</dbReference>